<dbReference type="InterPro" id="IPR004507">
    <property type="entry name" value="UbiX-like"/>
</dbReference>
<name>A0ABS5FDQ1_9BRAD</name>
<evidence type="ECO:0000256" key="5">
    <source>
        <dbReference type="HAMAP-Rule" id="MF_01984"/>
    </source>
</evidence>
<feature type="binding site" evidence="5">
    <location>
        <position position="73"/>
    </location>
    <ligand>
        <name>FMN</name>
        <dbReference type="ChEBI" id="CHEBI:58210"/>
    </ligand>
</feature>
<keyword evidence="4 5" id="KW-0808">Transferase</keyword>
<keyword evidence="1 5" id="KW-0637">Prenyltransferase</keyword>
<sequence length="229" mass="24099">MSGAALETVSLNSYSGSPVAFLDHVASPDARLEKPSAKQRLIVGISGASGAVYGVRLLELLRAAGVETHLIMSNAAGITLAHEVGKPLSAVRALADRSYGQKDLSAPIASGSFRTAGMIIAPCSVRTMSGIAAGGAEGLLARAADVVLKERRRLVLLLRETPLHLGHLRAMTTVTEMGAIIAPPVPAFYAKPTSLEQMVDYTLGRVLDLFDIEIDLAGRWNGLRSAVME</sequence>
<dbReference type="Gene3D" id="3.40.50.1950">
    <property type="entry name" value="Flavin prenyltransferase-like"/>
    <property type="match status" value="1"/>
</dbReference>
<dbReference type="Proteomes" id="UP001315278">
    <property type="component" value="Unassembled WGS sequence"/>
</dbReference>
<keyword evidence="8" id="KW-1185">Reference proteome</keyword>
<reference evidence="8" key="1">
    <citation type="journal article" date="2021" name="ISME J.">
        <title>Evolutionary origin and ecological implication of a unique nif island in free-living Bradyrhizobium lineages.</title>
        <authorList>
            <person name="Tao J."/>
        </authorList>
    </citation>
    <scope>NUCLEOTIDE SEQUENCE [LARGE SCALE GENOMIC DNA]</scope>
    <source>
        <strain evidence="8">SZCCT0434</strain>
    </source>
</reference>
<feature type="binding site" evidence="5">
    <location>
        <begin position="47"/>
        <end position="49"/>
    </location>
    <ligand>
        <name>FMN</name>
        <dbReference type="ChEBI" id="CHEBI:58210"/>
    </ligand>
</feature>
<comment type="caution">
    <text evidence="5">Lacks conserved residue(s) required for the propagation of feature annotation.</text>
</comment>
<dbReference type="NCBIfam" id="NF004685">
    <property type="entry name" value="PRK06029.1"/>
    <property type="match status" value="1"/>
</dbReference>
<proteinExistence type="inferred from homology"/>
<keyword evidence="3 5" id="KW-0288">FMN</keyword>
<comment type="caution">
    <text evidence="7">The sequence shown here is derived from an EMBL/GenBank/DDBJ whole genome shotgun (WGS) entry which is preliminary data.</text>
</comment>
<dbReference type="InterPro" id="IPR003382">
    <property type="entry name" value="Flavoprotein"/>
</dbReference>
<dbReference type="Pfam" id="PF02441">
    <property type="entry name" value="Flavoprotein"/>
    <property type="match status" value="1"/>
</dbReference>
<feature type="binding site" evidence="5">
    <location>
        <position position="189"/>
    </location>
    <ligand>
        <name>dimethylallyl phosphate</name>
        <dbReference type="ChEBI" id="CHEBI:88052"/>
    </ligand>
</feature>
<evidence type="ECO:0000313" key="8">
    <source>
        <dbReference type="Proteomes" id="UP001315278"/>
    </source>
</evidence>
<dbReference type="InterPro" id="IPR036551">
    <property type="entry name" value="Flavin_trans-like"/>
</dbReference>
<dbReference type="EMBL" id="JAFCJH010000004">
    <property type="protein sequence ID" value="MBR0794903.1"/>
    <property type="molecule type" value="Genomic_DNA"/>
</dbReference>
<evidence type="ECO:0000256" key="2">
    <source>
        <dbReference type="ARBA" id="ARBA00022630"/>
    </source>
</evidence>
<feature type="binding site" evidence="5">
    <location>
        <position position="205"/>
    </location>
    <ligand>
        <name>dimethylallyl phosphate</name>
        <dbReference type="ChEBI" id="CHEBI:88052"/>
    </ligand>
</feature>
<feature type="domain" description="Flavoprotein" evidence="6">
    <location>
        <begin position="40"/>
        <end position="209"/>
    </location>
</feature>
<dbReference type="NCBIfam" id="TIGR00421">
    <property type="entry name" value="ubiX_pad"/>
    <property type="match status" value="1"/>
</dbReference>
<gene>
    <name evidence="5" type="primary">ubiX</name>
    <name evidence="7" type="ORF">JQ615_05815</name>
</gene>
<dbReference type="HAMAP" id="MF_01984">
    <property type="entry name" value="ubiX_pad"/>
    <property type="match status" value="1"/>
</dbReference>
<dbReference type="SUPFAM" id="SSF52507">
    <property type="entry name" value="Homo-oligomeric flavin-containing Cys decarboxylases, HFCD"/>
    <property type="match status" value="1"/>
</dbReference>
<comment type="similarity">
    <text evidence="5">Belongs to the UbiX/PAD1 family.</text>
</comment>
<comment type="catalytic activity">
    <reaction evidence="5">
        <text>dimethylallyl phosphate + FMNH2 = prenylated FMNH2 + phosphate</text>
        <dbReference type="Rhea" id="RHEA:37743"/>
        <dbReference type="ChEBI" id="CHEBI:43474"/>
        <dbReference type="ChEBI" id="CHEBI:57618"/>
        <dbReference type="ChEBI" id="CHEBI:87467"/>
        <dbReference type="ChEBI" id="CHEBI:88052"/>
        <dbReference type="EC" id="2.5.1.129"/>
    </reaction>
</comment>
<keyword evidence="2 5" id="KW-0285">Flavoprotein</keyword>
<evidence type="ECO:0000256" key="1">
    <source>
        <dbReference type="ARBA" id="ARBA00022602"/>
    </source>
</evidence>
<comment type="function">
    <text evidence="5">Flavin prenyltransferase that catalyzes the synthesis of the prenylated FMN cofactor (prenyl-FMN) for 4-hydroxy-3-polyprenylbenzoic acid decarboxylase UbiD. The prenyltransferase is metal-independent and links a dimethylallyl moiety from dimethylallyl monophosphate (DMAP) to the flavin N5 and C6 atoms of FMN.</text>
</comment>
<evidence type="ECO:0000256" key="3">
    <source>
        <dbReference type="ARBA" id="ARBA00022643"/>
    </source>
</evidence>
<accession>A0ABS5FDQ1</accession>
<protein>
    <recommendedName>
        <fullName evidence="5">Flavin prenyltransferase UbiX</fullName>
        <ecNumber evidence="5">2.5.1.129</ecNumber>
    </recommendedName>
</protein>
<organism evidence="7 8">
    <name type="scientific">Bradyrhizobium jicamae</name>
    <dbReference type="NCBI Taxonomy" id="280332"/>
    <lineage>
        <taxon>Bacteria</taxon>
        <taxon>Pseudomonadati</taxon>
        <taxon>Pseudomonadota</taxon>
        <taxon>Alphaproteobacteria</taxon>
        <taxon>Hyphomicrobiales</taxon>
        <taxon>Nitrobacteraceae</taxon>
        <taxon>Bradyrhizobium</taxon>
    </lineage>
</organism>
<feature type="binding site" evidence="5">
    <location>
        <begin position="124"/>
        <end position="127"/>
    </location>
    <ligand>
        <name>FMN</name>
        <dbReference type="ChEBI" id="CHEBI:58210"/>
    </ligand>
</feature>
<dbReference type="EC" id="2.5.1.129" evidence="5"/>
<evidence type="ECO:0000259" key="6">
    <source>
        <dbReference type="Pfam" id="PF02441"/>
    </source>
</evidence>
<feature type="binding site" evidence="5">
    <location>
        <position position="159"/>
    </location>
    <ligand>
        <name>FMN</name>
        <dbReference type="ChEBI" id="CHEBI:58210"/>
    </ligand>
</feature>
<evidence type="ECO:0000313" key="7">
    <source>
        <dbReference type="EMBL" id="MBR0794903.1"/>
    </source>
</evidence>
<evidence type="ECO:0000256" key="4">
    <source>
        <dbReference type="ARBA" id="ARBA00022679"/>
    </source>
</evidence>